<dbReference type="InterPro" id="IPR016136">
    <property type="entry name" value="DNA_helicase_N/primase_C"/>
</dbReference>
<comment type="cofactor">
    <cofactor evidence="12">
        <name>Zn(2+)</name>
        <dbReference type="ChEBI" id="CHEBI:29105"/>
    </cofactor>
    <text evidence="12">Binds 1 zinc ion per monomer.</text>
</comment>
<evidence type="ECO:0000256" key="8">
    <source>
        <dbReference type="ARBA" id="ARBA00022833"/>
    </source>
</evidence>
<keyword evidence="1 12" id="KW-0240">DNA-directed RNA polymerase</keyword>
<dbReference type="InterPro" id="IPR006171">
    <property type="entry name" value="TOPRIM_dom"/>
</dbReference>
<keyword evidence="4 12" id="KW-0548">Nucleotidyltransferase</keyword>
<evidence type="ECO:0000313" key="17">
    <source>
        <dbReference type="Proteomes" id="UP000289193"/>
    </source>
</evidence>
<dbReference type="EC" id="2.7.7.101" evidence="12"/>
<dbReference type="FunFam" id="3.90.580.10:FF:000001">
    <property type="entry name" value="DNA primase"/>
    <property type="match status" value="1"/>
</dbReference>
<evidence type="ECO:0000256" key="3">
    <source>
        <dbReference type="ARBA" id="ARBA00022679"/>
    </source>
</evidence>
<dbReference type="Proteomes" id="UP000253850">
    <property type="component" value="Chromosome"/>
</dbReference>
<evidence type="ECO:0000313" key="15">
    <source>
        <dbReference type="EMBL" id="RXK09230.1"/>
    </source>
</evidence>
<keyword evidence="3 12" id="KW-0808">Transferase</keyword>
<evidence type="ECO:0000256" key="9">
    <source>
        <dbReference type="ARBA" id="ARBA00022842"/>
    </source>
</evidence>
<comment type="function">
    <text evidence="12">RNA polymerase that catalyzes the synthesis of short RNA molecules used as primers for DNA polymerase during DNA replication.</text>
</comment>
<dbReference type="Gene3D" id="3.90.980.10">
    <property type="entry name" value="DNA primase, catalytic core, N-terminal domain"/>
    <property type="match status" value="1"/>
</dbReference>
<evidence type="ECO:0000256" key="10">
    <source>
        <dbReference type="ARBA" id="ARBA00023125"/>
    </source>
</evidence>
<dbReference type="Pfam" id="PF01807">
    <property type="entry name" value="Zn_ribbon_DnaG"/>
    <property type="match status" value="1"/>
</dbReference>
<keyword evidence="11 12" id="KW-0804">Transcription</keyword>
<dbReference type="InterPro" id="IPR050219">
    <property type="entry name" value="DnaG_primase"/>
</dbReference>
<feature type="domain" description="Toprim" evidence="13">
    <location>
        <begin position="244"/>
        <end position="325"/>
    </location>
</feature>
<dbReference type="EMBL" id="CP031217">
    <property type="protein sequence ID" value="AXH12960.1"/>
    <property type="molecule type" value="Genomic_DNA"/>
</dbReference>
<dbReference type="SMART" id="SM00400">
    <property type="entry name" value="ZnF_CHCC"/>
    <property type="match status" value="1"/>
</dbReference>
<dbReference type="PANTHER" id="PTHR30313:SF2">
    <property type="entry name" value="DNA PRIMASE"/>
    <property type="match status" value="1"/>
</dbReference>
<reference evidence="14 16" key="2">
    <citation type="submission" date="2018-07" db="EMBL/GenBank/DDBJ databases">
        <title>Complete genome of the Arcobacter bivalviorum type strain LMG 26154.</title>
        <authorList>
            <person name="Miller W.G."/>
            <person name="Yee E."/>
            <person name="Bono J.L."/>
        </authorList>
    </citation>
    <scope>NUCLEOTIDE SEQUENCE [LARGE SCALE GENOMIC DNA]</scope>
    <source>
        <strain evidence="14 16">LMG 26154</strain>
    </source>
</reference>
<dbReference type="RefSeq" id="WP_114839770.1">
    <property type="nucleotide sequence ID" value="NZ_CP031217.1"/>
</dbReference>
<dbReference type="PROSITE" id="PS50880">
    <property type="entry name" value="TOPRIM"/>
    <property type="match status" value="1"/>
</dbReference>
<comment type="domain">
    <text evidence="12">Contains an N-terminal zinc-binding domain, a central core domain that contains the primase activity, and a C-terminal DnaB-binding domain.</text>
</comment>
<evidence type="ECO:0000313" key="14">
    <source>
        <dbReference type="EMBL" id="AXH12960.1"/>
    </source>
</evidence>
<dbReference type="InterPro" id="IPR006295">
    <property type="entry name" value="DNA_primase_DnaG"/>
</dbReference>
<dbReference type="SUPFAM" id="SSF56731">
    <property type="entry name" value="DNA primase core"/>
    <property type="match status" value="1"/>
</dbReference>
<dbReference type="Pfam" id="PF16730">
    <property type="entry name" value="DnaGprimase_HBD"/>
    <property type="match status" value="1"/>
</dbReference>
<gene>
    <name evidence="12 14" type="primary">dnaG</name>
    <name evidence="14" type="ORF">ABIV_1983</name>
    <name evidence="15" type="ORF">CRV05_11660</name>
</gene>
<dbReference type="Gene3D" id="3.40.1360.10">
    <property type="match status" value="1"/>
</dbReference>
<evidence type="ECO:0000259" key="13">
    <source>
        <dbReference type="PROSITE" id="PS50880"/>
    </source>
</evidence>
<dbReference type="HAMAP" id="MF_00974">
    <property type="entry name" value="DNA_primase_DnaG"/>
    <property type="match status" value="1"/>
</dbReference>
<keyword evidence="17" id="KW-1185">Reference proteome</keyword>
<evidence type="ECO:0000256" key="12">
    <source>
        <dbReference type="HAMAP-Rule" id="MF_00974"/>
    </source>
</evidence>
<organism evidence="15 17">
    <name type="scientific">Halarcobacter bivalviorum</name>
    <dbReference type="NCBI Taxonomy" id="663364"/>
    <lineage>
        <taxon>Bacteria</taxon>
        <taxon>Pseudomonadati</taxon>
        <taxon>Campylobacterota</taxon>
        <taxon>Epsilonproteobacteria</taxon>
        <taxon>Campylobacterales</taxon>
        <taxon>Arcobacteraceae</taxon>
        <taxon>Halarcobacter</taxon>
    </lineage>
</organism>
<dbReference type="GO" id="GO:0003899">
    <property type="term" value="F:DNA-directed RNA polymerase activity"/>
    <property type="evidence" value="ECO:0007669"/>
    <property type="project" value="UniProtKB-UniRule"/>
</dbReference>
<evidence type="ECO:0000256" key="1">
    <source>
        <dbReference type="ARBA" id="ARBA00022478"/>
    </source>
</evidence>
<evidence type="ECO:0000256" key="6">
    <source>
        <dbReference type="ARBA" id="ARBA00022723"/>
    </source>
</evidence>
<dbReference type="GO" id="GO:0003677">
    <property type="term" value="F:DNA binding"/>
    <property type="evidence" value="ECO:0007669"/>
    <property type="project" value="UniProtKB-KW"/>
</dbReference>
<feature type="zinc finger region" description="CHC2-type" evidence="12">
    <location>
        <begin position="37"/>
        <end position="61"/>
    </location>
</feature>
<dbReference type="Proteomes" id="UP000289193">
    <property type="component" value="Unassembled WGS sequence"/>
</dbReference>
<dbReference type="AlphaFoldDB" id="A0AAX2A626"/>
<evidence type="ECO:0000256" key="11">
    <source>
        <dbReference type="ARBA" id="ARBA00023163"/>
    </source>
</evidence>
<dbReference type="Gene3D" id="3.90.580.10">
    <property type="entry name" value="Zinc finger, CHC2-type domain"/>
    <property type="match status" value="1"/>
</dbReference>
<dbReference type="KEGG" id="hbv:ABIV_1983"/>
<dbReference type="InterPro" id="IPR030846">
    <property type="entry name" value="DnaG_bac"/>
</dbReference>
<dbReference type="GO" id="GO:0005737">
    <property type="term" value="C:cytoplasm"/>
    <property type="evidence" value="ECO:0007669"/>
    <property type="project" value="TreeGrafter"/>
</dbReference>
<accession>A0AAX2A626</accession>
<keyword evidence="6 12" id="KW-0479">Metal-binding</keyword>
<comment type="subunit">
    <text evidence="12">Monomer. Interacts with DnaB.</text>
</comment>
<keyword evidence="10 12" id="KW-0238">DNA-binding</keyword>
<dbReference type="InterPro" id="IPR031988">
    <property type="entry name" value="DnaG_HBD"/>
</dbReference>
<dbReference type="InterPro" id="IPR034151">
    <property type="entry name" value="TOPRIM_DnaG_bac"/>
</dbReference>
<keyword evidence="8 12" id="KW-0862">Zinc</keyword>
<dbReference type="Gene3D" id="1.10.860.10">
    <property type="entry name" value="DNAb Helicase, Chain A"/>
    <property type="match status" value="1"/>
</dbReference>
<keyword evidence="5 12" id="KW-0235">DNA replication</keyword>
<dbReference type="CDD" id="cd03364">
    <property type="entry name" value="TOPRIM_DnaG_primases"/>
    <property type="match status" value="1"/>
</dbReference>
<dbReference type="GO" id="GO:0000428">
    <property type="term" value="C:DNA-directed RNA polymerase complex"/>
    <property type="evidence" value="ECO:0007669"/>
    <property type="project" value="UniProtKB-KW"/>
</dbReference>
<dbReference type="InterPro" id="IPR037068">
    <property type="entry name" value="DNA_primase_core_N_sf"/>
</dbReference>
<dbReference type="InterPro" id="IPR013264">
    <property type="entry name" value="DNAG_N"/>
</dbReference>
<dbReference type="SMART" id="SM00493">
    <property type="entry name" value="TOPRIM"/>
    <property type="match status" value="1"/>
</dbReference>
<reference evidence="15 17" key="1">
    <citation type="submission" date="2017-10" db="EMBL/GenBank/DDBJ databases">
        <title>Genomics of the genus Arcobacter.</title>
        <authorList>
            <person name="Perez-Cataluna A."/>
            <person name="Figueras M.J."/>
        </authorList>
    </citation>
    <scope>NUCLEOTIDE SEQUENCE [LARGE SCALE GENOMIC DNA]</scope>
    <source>
        <strain evidence="15 17">CECT 7835</strain>
    </source>
</reference>
<comment type="catalytic activity">
    <reaction evidence="12">
        <text>ssDNA + n NTP = ssDNA/pppN(pN)n-1 hybrid + (n-1) diphosphate.</text>
        <dbReference type="EC" id="2.7.7.101"/>
    </reaction>
</comment>
<evidence type="ECO:0000256" key="4">
    <source>
        <dbReference type="ARBA" id="ARBA00022695"/>
    </source>
</evidence>
<proteinExistence type="inferred from homology"/>
<evidence type="ECO:0000256" key="2">
    <source>
        <dbReference type="ARBA" id="ARBA00022515"/>
    </source>
</evidence>
<dbReference type="Pfam" id="PF13155">
    <property type="entry name" value="Toprim_2"/>
    <property type="match status" value="1"/>
</dbReference>
<dbReference type="SUPFAM" id="SSF57783">
    <property type="entry name" value="Zinc beta-ribbon"/>
    <property type="match status" value="1"/>
</dbReference>
<dbReference type="PANTHER" id="PTHR30313">
    <property type="entry name" value="DNA PRIMASE"/>
    <property type="match status" value="1"/>
</dbReference>
<protein>
    <recommendedName>
        <fullName evidence="12">DNA primase</fullName>
        <ecNumber evidence="12">2.7.7.101</ecNumber>
    </recommendedName>
</protein>
<keyword evidence="7 12" id="KW-0863">Zinc-finger</keyword>
<dbReference type="GO" id="GO:0008270">
    <property type="term" value="F:zinc ion binding"/>
    <property type="evidence" value="ECO:0007669"/>
    <property type="project" value="UniProtKB-UniRule"/>
</dbReference>
<evidence type="ECO:0000256" key="5">
    <source>
        <dbReference type="ARBA" id="ARBA00022705"/>
    </source>
</evidence>
<evidence type="ECO:0000313" key="16">
    <source>
        <dbReference type="Proteomes" id="UP000253850"/>
    </source>
</evidence>
<comment type="similarity">
    <text evidence="12">Belongs to the DnaG primase family.</text>
</comment>
<dbReference type="InterPro" id="IPR036977">
    <property type="entry name" value="DNA_primase_Znf_CHC2"/>
</dbReference>
<sequence length="544" mass="62152">MITKDSIENLKNHLDVVDVVSQFLELKKSGANFKACCPFHGEDTPSFVVSPQKQIYHCFGCGAGGDSIKFVMEYEKLSYPEALEKLASMYNVSLSYDNTNQKKQDTKVLEEANKYYQKLFVYNQTAKEYIKSRGISEFSIEKFEIGYAPTSNDTVNFLKTNQLNLAEAKELGLIDTGHNGLYARFIERITFPIYSISGKIVGFGGRTISGHSAKYINSPQTKLFNKSKLLYGYNLAKESIYKKNRMIVTEGYLDVIMLHQAGFDTAVATLGTALTKEHLPLLRRGEPKIILAYDGDKAGLAAAYKASVMLSQSDFEGGVVIFTEGKDPADMVNDGKIEELNKIFSNPQNFISYTLDYIISNYDINIPSQKQKALIETNDYLKTLNELYQDEYKRYLAQKLNVRENLIKVSSDMSRRNEVNLTKIDIAELCIIRAILENPKRLDMVLDIVDISMFEYHKNEFELLINEPTNTILNGILLNDKLEVYDEQRLKEELIVLLYTFYTKKLTSLKYDQTLNLREKGFKLRKVQDNLRQLKQGKLVSYNL</sequence>
<dbReference type="EMBL" id="PDKM01000007">
    <property type="protein sequence ID" value="RXK09230.1"/>
    <property type="molecule type" value="Genomic_DNA"/>
</dbReference>
<keyword evidence="9" id="KW-0460">Magnesium</keyword>
<keyword evidence="2 12" id="KW-0639">Primosome</keyword>
<dbReference type="GO" id="GO:0006269">
    <property type="term" value="P:DNA replication, synthesis of primer"/>
    <property type="evidence" value="ECO:0007669"/>
    <property type="project" value="UniProtKB-UniRule"/>
</dbReference>
<evidence type="ECO:0000256" key="7">
    <source>
        <dbReference type="ARBA" id="ARBA00022771"/>
    </source>
</evidence>
<dbReference type="InterPro" id="IPR002694">
    <property type="entry name" value="Znf_CHC2"/>
</dbReference>
<dbReference type="Pfam" id="PF08275">
    <property type="entry name" value="DNAG_N"/>
    <property type="match status" value="1"/>
</dbReference>
<name>A0AAX2A626_9BACT</name>
<dbReference type="NCBIfam" id="TIGR01391">
    <property type="entry name" value="dnaG"/>
    <property type="match status" value="1"/>
</dbReference>
<dbReference type="GO" id="GO:1990077">
    <property type="term" value="C:primosome complex"/>
    <property type="evidence" value="ECO:0007669"/>
    <property type="project" value="UniProtKB-KW"/>
</dbReference>